<reference evidence="3 4" key="1">
    <citation type="submission" date="2020-02" db="EMBL/GenBank/DDBJ databases">
        <title>Sequencing the genomes of 1000 actinobacteria strains.</title>
        <authorList>
            <person name="Klenk H.-P."/>
        </authorList>
    </citation>
    <scope>NUCLEOTIDE SEQUENCE [LARGE SCALE GENOMIC DNA]</scope>
    <source>
        <strain evidence="3 4">DSM 19609</strain>
    </source>
</reference>
<keyword evidence="2" id="KW-0472">Membrane</keyword>
<proteinExistence type="predicted"/>
<evidence type="ECO:0000313" key="3">
    <source>
        <dbReference type="EMBL" id="NIH55977.1"/>
    </source>
</evidence>
<dbReference type="Proteomes" id="UP000749311">
    <property type="component" value="Unassembled WGS sequence"/>
</dbReference>
<protein>
    <submittedName>
        <fullName evidence="3">Uncharacterized protein</fullName>
    </submittedName>
</protein>
<feature type="transmembrane region" description="Helical" evidence="2">
    <location>
        <begin position="12"/>
        <end position="34"/>
    </location>
</feature>
<dbReference type="RefSeq" id="WP_167164744.1">
    <property type="nucleotide sequence ID" value="NZ_BAAAOO010000002.1"/>
</dbReference>
<sequence length="280" mass="28626">MIQYAKGLRGPAMVVVLVVLSVYVGLSVGRFVMLTTGGSAVAAAAQEAGSSSPSLVWVFLAVALALACLFIEPRPRRSRRLVTAAAIVMMIVAVDALVFLVLGLLGQLTVGEALGVVGGVVETLVKAACAAVLWRLRPDSADEAGVPGDEGNGARRRGPDPVWRAEEAVGLQWARAGDAATGAPASSSVPPPALPEAVPPPAPVRRQLWSRGGIGPDALADAEPPVESSGPPARGMPWTTASEAADGYLSPTSGEDAGDGGAPPSPRREPPKWTPITRAE</sequence>
<gene>
    <name evidence="3" type="ORF">FB473_000622</name>
</gene>
<comment type="caution">
    <text evidence="3">The sequence shown here is derived from an EMBL/GenBank/DDBJ whole genome shotgun (WGS) entry which is preliminary data.</text>
</comment>
<feature type="transmembrane region" description="Helical" evidence="2">
    <location>
        <begin position="83"/>
        <end position="107"/>
    </location>
</feature>
<feature type="compositionally biased region" description="Pro residues" evidence="1">
    <location>
        <begin position="189"/>
        <end position="203"/>
    </location>
</feature>
<feature type="region of interest" description="Disordered" evidence="1">
    <location>
        <begin position="141"/>
        <end position="161"/>
    </location>
</feature>
<feature type="transmembrane region" description="Helical" evidence="2">
    <location>
        <begin position="54"/>
        <end position="71"/>
    </location>
</feature>
<evidence type="ECO:0000313" key="4">
    <source>
        <dbReference type="Proteomes" id="UP000749311"/>
    </source>
</evidence>
<dbReference type="EMBL" id="JAAMOZ010000001">
    <property type="protein sequence ID" value="NIH55977.1"/>
    <property type="molecule type" value="Genomic_DNA"/>
</dbReference>
<feature type="compositionally biased region" description="Low complexity" evidence="1">
    <location>
        <begin position="177"/>
        <end position="188"/>
    </location>
</feature>
<name>A0ABX0SC64_9ACTN</name>
<evidence type="ECO:0000256" key="1">
    <source>
        <dbReference type="SAM" id="MobiDB-lite"/>
    </source>
</evidence>
<keyword evidence="2" id="KW-1133">Transmembrane helix</keyword>
<feature type="region of interest" description="Disordered" evidence="1">
    <location>
        <begin position="177"/>
        <end position="280"/>
    </location>
</feature>
<organism evidence="3 4">
    <name type="scientific">Brooklawnia cerclae</name>
    <dbReference type="NCBI Taxonomy" id="349934"/>
    <lineage>
        <taxon>Bacteria</taxon>
        <taxon>Bacillati</taxon>
        <taxon>Actinomycetota</taxon>
        <taxon>Actinomycetes</taxon>
        <taxon>Propionibacteriales</taxon>
        <taxon>Propionibacteriaceae</taxon>
        <taxon>Brooklawnia</taxon>
    </lineage>
</organism>
<evidence type="ECO:0000256" key="2">
    <source>
        <dbReference type="SAM" id="Phobius"/>
    </source>
</evidence>
<keyword evidence="2" id="KW-0812">Transmembrane</keyword>
<accession>A0ABX0SC64</accession>
<keyword evidence="4" id="KW-1185">Reference proteome</keyword>